<evidence type="ECO:0000256" key="5">
    <source>
        <dbReference type="ARBA" id="ARBA00022692"/>
    </source>
</evidence>
<dbReference type="EMBL" id="CP002345">
    <property type="protein sequence ID" value="ADQ79677.1"/>
    <property type="molecule type" value="Genomic_DNA"/>
</dbReference>
<dbReference type="GO" id="GO:0005886">
    <property type="term" value="C:plasma membrane"/>
    <property type="evidence" value="ECO:0007669"/>
    <property type="project" value="UniProtKB-SubCell"/>
</dbReference>
<dbReference type="OrthoDB" id="9767568at2"/>
<dbReference type="EC" id="2.5.1.74" evidence="8 9"/>
<keyword evidence="4 8" id="KW-0808">Transferase</keyword>
<feature type="transmembrane region" description="Helical" evidence="8">
    <location>
        <begin position="278"/>
        <end position="297"/>
    </location>
</feature>
<evidence type="ECO:0000256" key="1">
    <source>
        <dbReference type="ARBA" id="ARBA00004141"/>
    </source>
</evidence>
<feature type="transmembrane region" description="Helical" evidence="8">
    <location>
        <begin position="175"/>
        <end position="194"/>
    </location>
</feature>
<dbReference type="CDD" id="cd13962">
    <property type="entry name" value="PT_UbiA_UBIAD1"/>
    <property type="match status" value="1"/>
</dbReference>
<feature type="transmembrane region" description="Helical" evidence="8">
    <location>
        <begin position="247"/>
        <end position="266"/>
    </location>
</feature>
<feature type="transmembrane region" description="Helical" evidence="8">
    <location>
        <begin position="221"/>
        <end position="241"/>
    </location>
</feature>
<dbReference type="InterPro" id="IPR004657">
    <property type="entry name" value="MenA"/>
</dbReference>
<dbReference type="Pfam" id="PF01040">
    <property type="entry name" value="UbiA"/>
    <property type="match status" value="1"/>
</dbReference>
<comment type="pathway">
    <text evidence="8">Quinol/quinone metabolism; menaquinone biosynthesis; menaquinol from 1,4-dihydroxy-2-naphthoate: step 1/2.</text>
</comment>
<keyword evidence="2 8" id="KW-0474">Menaquinone biosynthesis</keyword>
<keyword evidence="7 8" id="KW-0472">Membrane</keyword>
<evidence type="ECO:0000256" key="4">
    <source>
        <dbReference type="ARBA" id="ARBA00022679"/>
    </source>
</evidence>
<sequence>MIKPWIQAFRLKTLPLALANTIIGSCLAASDDGFRWSVFGLAALTTVLLQIMSNMANDYGDFVNGKDTAERIGPKRMVQSGEITPKIMLRGIIVIGILCVVSGLALILIGTAGMDITNLLIFGVLGLAAIAAAIKYTVGKNPYGYRGLGDIFVFIFFGLVGVIGTYFLHTQSFRWDILLPASAIGFLSTGVLNMNNMRDYEADKNAGKTTIVVAMGVKKAAYYHLFLVAGAALLAVIYTLLNYHSAWQWLFVLSFPILFLNLKKVFTYKDALELYPELPRLSMASLVFAVTFGIGLIL</sequence>
<evidence type="ECO:0000256" key="2">
    <source>
        <dbReference type="ARBA" id="ARBA00022428"/>
    </source>
</evidence>
<dbReference type="UniPathway" id="UPA00079">
    <property type="reaction ID" value="UER00168"/>
</dbReference>
<comment type="subcellular location">
    <subcellularLocation>
        <location evidence="8">Cell inner membrane</location>
        <topology evidence="8">Multi-pass membrane protein</topology>
    </subcellularLocation>
    <subcellularLocation>
        <location evidence="1">Membrane</location>
        <topology evidence="1">Multi-pass membrane protein</topology>
    </subcellularLocation>
</comment>
<evidence type="ECO:0000256" key="9">
    <source>
        <dbReference type="NCBIfam" id="TIGR00751"/>
    </source>
</evidence>
<evidence type="ECO:0000256" key="6">
    <source>
        <dbReference type="ARBA" id="ARBA00022989"/>
    </source>
</evidence>
<evidence type="ECO:0000313" key="11">
    <source>
        <dbReference type="Proteomes" id="UP000008718"/>
    </source>
</evidence>
<name>E4T4N3_PALPW</name>
<dbReference type="STRING" id="694427.Palpr_1531"/>
<evidence type="ECO:0000256" key="7">
    <source>
        <dbReference type="ARBA" id="ARBA00023136"/>
    </source>
</evidence>
<evidence type="ECO:0000313" key="10">
    <source>
        <dbReference type="EMBL" id="ADQ79677.1"/>
    </source>
</evidence>
<evidence type="ECO:0000256" key="8">
    <source>
        <dbReference type="HAMAP-Rule" id="MF_01937"/>
    </source>
</evidence>
<feature type="transmembrane region" description="Helical" evidence="8">
    <location>
        <begin position="38"/>
        <end position="56"/>
    </location>
</feature>
<dbReference type="RefSeq" id="WP_013445046.1">
    <property type="nucleotide sequence ID" value="NC_014734.1"/>
</dbReference>
<keyword evidence="6 8" id="KW-1133">Transmembrane helix</keyword>
<dbReference type="GO" id="GO:0042371">
    <property type="term" value="P:vitamin K biosynthetic process"/>
    <property type="evidence" value="ECO:0007669"/>
    <property type="project" value="TreeGrafter"/>
</dbReference>
<reference evidence="10 11" key="2">
    <citation type="journal article" date="2011" name="Stand. Genomic Sci.">
        <title>Complete genome sequence of Paludibacter propionicigenes type strain (WB4).</title>
        <authorList>
            <person name="Gronow S."/>
            <person name="Munk C."/>
            <person name="Lapidus A."/>
            <person name="Nolan M."/>
            <person name="Lucas S."/>
            <person name="Hammon N."/>
            <person name="Deshpande S."/>
            <person name="Cheng J.F."/>
            <person name="Tapia R."/>
            <person name="Han C."/>
            <person name="Goodwin L."/>
            <person name="Pitluck S."/>
            <person name="Liolios K."/>
            <person name="Ivanova N."/>
            <person name="Mavromatis K."/>
            <person name="Mikhailova N."/>
            <person name="Pati A."/>
            <person name="Chen A."/>
            <person name="Palaniappan K."/>
            <person name="Land M."/>
            <person name="Hauser L."/>
            <person name="Chang Y.J."/>
            <person name="Jeffries C.D."/>
            <person name="Brambilla E."/>
            <person name="Rohde M."/>
            <person name="Goker M."/>
            <person name="Detter J.C."/>
            <person name="Woyke T."/>
            <person name="Bristow J."/>
            <person name="Eisen J.A."/>
            <person name="Markowitz V."/>
            <person name="Hugenholtz P."/>
            <person name="Kyrpides N.C."/>
            <person name="Klenk H.P."/>
        </authorList>
    </citation>
    <scope>NUCLEOTIDE SEQUENCE [LARGE SCALE GENOMIC DNA]</scope>
    <source>
        <strain evidence="11">DSM 17365 / JCM 13257 / WB4</strain>
    </source>
</reference>
<keyword evidence="3 8" id="KW-1003">Cell membrane</keyword>
<comment type="function">
    <text evidence="8">Conversion of 1,4-dihydroxy-2-naphthoate (DHNA) to demethylmenaquinone (DMK).</text>
</comment>
<feature type="transmembrane region" description="Helical" evidence="8">
    <location>
        <begin position="87"/>
        <end position="110"/>
    </location>
</feature>
<dbReference type="HOGENOM" id="CLU_043611_1_1_10"/>
<dbReference type="GO" id="GO:0009234">
    <property type="term" value="P:menaquinone biosynthetic process"/>
    <property type="evidence" value="ECO:0007669"/>
    <property type="project" value="UniProtKB-UniRule"/>
</dbReference>
<feature type="transmembrane region" description="Helical" evidence="8">
    <location>
        <begin position="148"/>
        <end position="169"/>
    </location>
</feature>
<dbReference type="Gene3D" id="1.10.357.140">
    <property type="entry name" value="UbiA prenyltransferase"/>
    <property type="match status" value="1"/>
</dbReference>
<dbReference type="NCBIfam" id="NF004750">
    <property type="entry name" value="PRK06080.1-2"/>
    <property type="match status" value="1"/>
</dbReference>
<accession>E4T4N3</accession>
<comment type="catalytic activity">
    <reaction evidence="8">
        <text>an all-trans-polyprenyl diphosphate + 1,4-dihydroxy-2-naphthoate + H(+) = a 2-demethylmenaquinol + CO2 + diphosphate</text>
        <dbReference type="Rhea" id="RHEA:26478"/>
        <dbReference type="Rhea" id="RHEA-COMP:9563"/>
        <dbReference type="Rhea" id="RHEA-COMP:9564"/>
        <dbReference type="ChEBI" id="CHEBI:11173"/>
        <dbReference type="ChEBI" id="CHEBI:15378"/>
        <dbReference type="ChEBI" id="CHEBI:16526"/>
        <dbReference type="ChEBI" id="CHEBI:33019"/>
        <dbReference type="ChEBI" id="CHEBI:55437"/>
        <dbReference type="ChEBI" id="CHEBI:58914"/>
        <dbReference type="EC" id="2.5.1.74"/>
    </reaction>
</comment>
<organism evidence="10 11">
    <name type="scientific">Paludibacter propionicigenes (strain DSM 17365 / JCM 13257 / WB4)</name>
    <dbReference type="NCBI Taxonomy" id="694427"/>
    <lineage>
        <taxon>Bacteria</taxon>
        <taxon>Pseudomonadati</taxon>
        <taxon>Bacteroidota</taxon>
        <taxon>Bacteroidia</taxon>
        <taxon>Bacteroidales</taxon>
        <taxon>Paludibacteraceae</taxon>
        <taxon>Paludibacter</taxon>
    </lineage>
</organism>
<dbReference type="PIRSF" id="PIRSF005355">
    <property type="entry name" value="UBIAD1"/>
    <property type="match status" value="1"/>
</dbReference>
<dbReference type="PROSITE" id="PS51257">
    <property type="entry name" value="PROKAR_LIPOPROTEIN"/>
    <property type="match status" value="1"/>
</dbReference>
<dbReference type="InterPro" id="IPR026046">
    <property type="entry name" value="UBIAD1"/>
</dbReference>
<dbReference type="InterPro" id="IPR000537">
    <property type="entry name" value="UbiA_prenyltransferase"/>
</dbReference>
<protein>
    <recommendedName>
        <fullName evidence="8 9">1,4-dihydroxy-2-naphthoate octaprenyltransferase</fullName>
        <shortName evidence="8">DHNA-octaprenyltransferase</shortName>
        <ecNumber evidence="8 9">2.5.1.74</ecNumber>
    </recommendedName>
</protein>
<dbReference type="PANTHER" id="PTHR13929:SF0">
    <property type="entry name" value="UBIA PRENYLTRANSFERASE DOMAIN-CONTAINING PROTEIN 1"/>
    <property type="match status" value="1"/>
</dbReference>
<dbReference type="PANTHER" id="PTHR13929">
    <property type="entry name" value="1,4-DIHYDROXY-2-NAPHTHOATE OCTAPRENYLTRANSFERASE"/>
    <property type="match status" value="1"/>
</dbReference>
<keyword evidence="5 8" id="KW-0812">Transmembrane</keyword>
<dbReference type="AlphaFoldDB" id="E4T4N3"/>
<reference key="1">
    <citation type="submission" date="2010-11" db="EMBL/GenBank/DDBJ databases">
        <title>The complete genome of Paludibacter propionicigenes DSM 17365.</title>
        <authorList>
            <consortium name="US DOE Joint Genome Institute (JGI-PGF)"/>
            <person name="Lucas S."/>
            <person name="Copeland A."/>
            <person name="Lapidus A."/>
            <person name="Bruce D."/>
            <person name="Goodwin L."/>
            <person name="Pitluck S."/>
            <person name="Kyrpides N."/>
            <person name="Mavromatis K."/>
            <person name="Ivanova N."/>
            <person name="Munk A.C."/>
            <person name="Brettin T."/>
            <person name="Detter J.C."/>
            <person name="Han C."/>
            <person name="Tapia R."/>
            <person name="Land M."/>
            <person name="Hauser L."/>
            <person name="Markowitz V."/>
            <person name="Cheng J.-F."/>
            <person name="Hugenholtz P."/>
            <person name="Woyke T."/>
            <person name="Wu D."/>
            <person name="Gronow S."/>
            <person name="Wellnitz S."/>
            <person name="Brambilla E."/>
            <person name="Klenk H.-P."/>
            <person name="Eisen J.A."/>
        </authorList>
    </citation>
    <scope>NUCLEOTIDE SEQUENCE</scope>
    <source>
        <strain>WB4</strain>
    </source>
</reference>
<dbReference type="Proteomes" id="UP000008718">
    <property type="component" value="Chromosome"/>
</dbReference>
<dbReference type="HAMAP" id="MF_01937">
    <property type="entry name" value="MenA_1"/>
    <property type="match status" value="1"/>
</dbReference>
<dbReference type="GO" id="GO:0046428">
    <property type="term" value="F:1,4-dihydroxy-2-naphthoate polyprenyltransferase activity"/>
    <property type="evidence" value="ECO:0007669"/>
    <property type="project" value="UniProtKB-UniRule"/>
</dbReference>
<dbReference type="InterPro" id="IPR044878">
    <property type="entry name" value="UbiA_sf"/>
</dbReference>
<proteinExistence type="inferred from homology"/>
<dbReference type="KEGG" id="ppn:Palpr_1531"/>
<gene>
    <name evidence="8" type="primary">menA</name>
    <name evidence="10" type="ordered locus">Palpr_1531</name>
</gene>
<dbReference type="NCBIfam" id="TIGR00751">
    <property type="entry name" value="menA"/>
    <property type="match status" value="1"/>
</dbReference>
<feature type="transmembrane region" description="Helical" evidence="8">
    <location>
        <begin position="116"/>
        <end position="136"/>
    </location>
</feature>
<comment type="similarity">
    <text evidence="8">Belongs to the MenA family. Type 1 subfamily.</text>
</comment>
<dbReference type="eggNOG" id="COG1575">
    <property type="taxonomic scope" value="Bacteria"/>
</dbReference>
<keyword evidence="8" id="KW-0997">Cell inner membrane</keyword>
<evidence type="ECO:0000256" key="3">
    <source>
        <dbReference type="ARBA" id="ARBA00022475"/>
    </source>
</evidence>
<keyword evidence="11" id="KW-1185">Reference proteome</keyword>